<dbReference type="EMBL" id="JXKH01000002">
    <property type="protein sequence ID" value="OJG19595.1"/>
    <property type="molecule type" value="Genomic_DNA"/>
</dbReference>
<organism evidence="1 2">
    <name type="scientific">Enterococcus canis</name>
    <dbReference type="NCBI Taxonomy" id="214095"/>
    <lineage>
        <taxon>Bacteria</taxon>
        <taxon>Bacillati</taxon>
        <taxon>Bacillota</taxon>
        <taxon>Bacilli</taxon>
        <taxon>Lactobacillales</taxon>
        <taxon>Enterococcaceae</taxon>
        <taxon>Enterococcus</taxon>
    </lineage>
</organism>
<dbReference type="RefSeq" id="WP_067390482.1">
    <property type="nucleotide sequence ID" value="NZ_JXKH01000002.1"/>
</dbReference>
<comment type="caution">
    <text evidence="1">The sequence shown here is derived from an EMBL/GenBank/DDBJ whole genome shotgun (WGS) entry which is preliminary data.</text>
</comment>
<keyword evidence="2" id="KW-1185">Reference proteome</keyword>
<accession>A0A1L8RIQ7</accession>
<reference evidence="1 2" key="1">
    <citation type="submission" date="2014-12" db="EMBL/GenBank/DDBJ databases">
        <title>Draft genome sequences of 29 type strains of Enterococci.</title>
        <authorList>
            <person name="Zhong Z."/>
            <person name="Sun Z."/>
            <person name="Liu W."/>
            <person name="Zhang W."/>
            <person name="Zhang H."/>
        </authorList>
    </citation>
    <scope>NUCLEOTIDE SEQUENCE [LARGE SCALE GENOMIC DNA]</scope>
    <source>
        <strain evidence="1 2">DSM 17029</strain>
    </source>
</reference>
<evidence type="ECO:0000313" key="1">
    <source>
        <dbReference type="EMBL" id="OJG19595.1"/>
    </source>
</evidence>
<protein>
    <submittedName>
        <fullName evidence="1">Uncharacterized protein</fullName>
    </submittedName>
</protein>
<gene>
    <name evidence="1" type="ORF">RU97_GL001166</name>
</gene>
<name>A0A1L8RIQ7_9ENTE</name>
<evidence type="ECO:0000313" key="2">
    <source>
        <dbReference type="Proteomes" id="UP000181884"/>
    </source>
</evidence>
<dbReference type="STRING" id="214095.RU97_GL001166"/>
<sequence>MFTEEDFLEVGLNVVILPADGTLYFGYLRELPTITAEGNSRGEVLQKLGMIYAAYRARLLEENEQEEKTLALSMEELLRYYDGETFDGFLWQPEE</sequence>
<dbReference type="AlphaFoldDB" id="A0A1L8RIQ7"/>
<proteinExistence type="predicted"/>
<dbReference type="Proteomes" id="UP000181884">
    <property type="component" value="Unassembled WGS sequence"/>
</dbReference>